<reference evidence="1 2" key="1">
    <citation type="journal article" date="2013" name="Sci. Rep.">
        <title>Extraordinary expansion of a Sorangium cellulosum genome from an alkaline milieu.</title>
        <authorList>
            <person name="Han K."/>
            <person name="Li Z.F."/>
            <person name="Peng R."/>
            <person name="Zhu L.P."/>
            <person name="Zhou T."/>
            <person name="Wang L.G."/>
            <person name="Li S.G."/>
            <person name="Zhang X.B."/>
            <person name="Hu W."/>
            <person name="Wu Z.H."/>
            <person name="Qin N."/>
            <person name="Li Y.Z."/>
        </authorList>
    </citation>
    <scope>NUCLEOTIDE SEQUENCE [LARGE SCALE GENOMIC DNA]</scope>
    <source>
        <strain evidence="1 2">So0157-2</strain>
    </source>
</reference>
<evidence type="ECO:0000313" key="1">
    <source>
        <dbReference type="EMBL" id="AGP39287.1"/>
    </source>
</evidence>
<protein>
    <submittedName>
        <fullName evidence="1">Uncharacterized protein</fullName>
    </submittedName>
</protein>
<dbReference type="HOGENOM" id="CLU_3383835_0_0_7"/>
<proteinExistence type="predicted"/>
<name>S4Y1B1_SORCE</name>
<organism evidence="1 2">
    <name type="scientific">Sorangium cellulosum So0157-2</name>
    <dbReference type="NCBI Taxonomy" id="1254432"/>
    <lineage>
        <taxon>Bacteria</taxon>
        <taxon>Pseudomonadati</taxon>
        <taxon>Myxococcota</taxon>
        <taxon>Polyangia</taxon>
        <taxon>Polyangiales</taxon>
        <taxon>Polyangiaceae</taxon>
        <taxon>Sorangium</taxon>
    </lineage>
</organism>
<dbReference type="AlphaFoldDB" id="S4Y1B1"/>
<evidence type="ECO:0000313" key="2">
    <source>
        <dbReference type="Proteomes" id="UP000014803"/>
    </source>
</evidence>
<dbReference type="EMBL" id="CP003969">
    <property type="protein sequence ID" value="AGP39287.1"/>
    <property type="molecule type" value="Genomic_DNA"/>
</dbReference>
<accession>S4Y1B1</accession>
<gene>
    <name evidence="1" type="ORF">SCE1572_35280</name>
</gene>
<dbReference type="KEGG" id="scu:SCE1572_35280"/>
<dbReference type="Proteomes" id="UP000014803">
    <property type="component" value="Chromosome"/>
</dbReference>
<sequence length="33" mass="3581">MSRSIVALAPRARGETTPMPVTQIRTLERLSAA</sequence>